<dbReference type="EMBL" id="CACRXK020036721">
    <property type="protein sequence ID" value="CAB4044889.1"/>
    <property type="molecule type" value="Genomic_DNA"/>
</dbReference>
<dbReference type="OrthoDB" id="5978890at2759"/>
<feature type="non-terminal residue" evidence="2">
    <location>
        <position position="99"/>
    </location>
</feature>
<reference evidence="2" key="1">
    <citation type="submission" date="2020-04" db="EMBL/GenBank/DDBJ databases">
        <authorList>
            <person name="Alioto T."/>
            <person name="Alioto T."/>
            <person name="Gomez Garrido J."/>
        </authorList>
    </citation>
    <scope>NUCLEOTIDE SEQUENCE</scope>
    <source>
        <strain evidence="2">A484AB</strain>
    </source>
</reference>
<proteinExistence type="predicted"/>
<organism evidence="2 3">
    <name type="scientific">Paramuricea clavata</name>
    <name type="common">Red gorgonian</name>
    <name type="synonym">Violescent sea-whip</name>
    <dbReference type="NCBI Taxonomy" id="317549"/>
    <lineage>
        <taxon>Eukaryota</taxon>
        <taxon>Metazoa</taxon>
        <taxon>Cnidaria</taxon>
        <taxon>Anthozoa</taxon>
        <taxon>Octocorallia</taxon>
        <taxon>Malacalcyonacea</taxon>
        <taxon>Plexauridae</taxon>
        <taxon>Paramuricea</taxon>
    </lineage>
</organism>
<feature type="region of interest" description="Disordered" evidence="1">
    <location>
        <begin position="28"/>
        <end position="99"/>
    </location>
</feature>
<evidence type="ECO:0000313" key="2">
    <source>
        <dbReference type="EMBL" id="CAB4044889.1"/>
    </source>
</evidence>
<accession>A0A6S7LV36</accession>
<protein>
    <submittedName>
        <fullName evidence="2">Uncharacterized protein</fullName>
    </submittedName>
</protein>
<name>A0A6S7LV36_PARCT</name>
<feature type="compositionally biased region" description="Basic and acidic residues" evidence="1">
    <location>
        <begin position="61"/>
        <end position="99"/>
    </location>
</feature>
<feature type="compositionally biased region" description="Basic and acidic residues" evidence="1">
    <location>
        <begin position="28"/>
        <end position="38"/>
    </location>
</feature>
<dbReference type="Proteomes" id="UP001152795">
    <property type="component" value="Unassembled WGS sequence"/>
</dbReference>
<feature type="non-terminal residue" evidence="2">
    <location>
        <position position="1"/>
    </location>
</feature>
<sequence length="99" mass="11121">FETEYNSSFKAFDPEIYTSPLSAALIDEPRSSELDKTKPPAAGLKSNNFLKSVEPPLQNKSKADRRQDNESKDTLSNEKQKIDTKNKSNSEESARNKAK</sequence>
<gene>
    <name evidence="2" type="ORF">PACLA_8A046564</name>
</gene>
<comment type="caution">
    <text evidence="2">The sequence shown here is derived from an EMBL/GenBank/DDBJ whole genome shotgun (WGS) entry which is preliminary data.</text>
</comment>
<dbReference type="AlphaFoldDB" id="A0A6S7LV36"/>
<evidence type="ECO:0000256" key="1">
    <source>
        <dbReference type="SAM" id="MobiDB-lite"/>
    </source>
</evidence>
<evidence type="ECO:0000313" key="3">
    <source>
        <dbReference type="Proteomes" id="UP001152795"/>
    </source>
</evidence>
<keyword evidence="3" id="KW-1185">Reference proteome</keyword>